<accession>A0A3A2Z841</accession>
<name>A0A3A2Z841_9EURO</name>
<proteinExistence type="predicted"/>
<comment type="caution">
    <text evidence="1">The sequence shown here is derived from an EMBL/GenBank/DDBJ whole genome shotgun (WGS) entry which is preliminary data.</text>
</comment>
<evidence type="ECO:0000313" key="1">
    <source>
        <dbReference type="EMBL" id="RJE18373.1"/>
    </source>
</evidence>
<dbReference type="Proteomes" id="UP000266188">
    <property type="component" value="Unassembled WGS sequence"/>
</dbReference>
<organism evidence="1 2">
    <name type="scientific">Aspergillus sclerotialis</name>
    <dbReference type="NCBI Taxonomy" id="2070753"/>
    <lineage>
        <taxon>Eukaryota</taxon>
        <taxon>Fungi</taxon>
        <taxon>Dikarya</taxon>
        <taxon>Ascomycota</taxon>
        <taxon>Pezizomycotina</taxon>
        <taxon>Eurotiomycetes</taxon>
        <taxon>Eurotiomycetidae</taxon>
        <taxon>Eurotiales</taxon>
        <taxon>Aspergillaceae</taxon>
        <taxon>Aspergillus</taxon>
        <taxon>Aspergillus subgen. Polypaecilum</taxon>
    </lineage>
</organism>
<evidence type="ECO:0000313" key="2">
    <source>
        <dbReference type="Proteomes" id="UP000266188"/>
    </source>
</evidence>
<gene>
    <name evidence="1" type="ORF">PHISCL_09293</name>
</gene>
<dbReference type="EMBL" id="MVGC01000564">
    <property type="protein sequence ID" value="RJE18373.1"/>
    <property type="molecule type" value="Genomic_DNA"/>
</dbReference>
<protein>
    <submittedName>
        <fullName evidence="1">Uncharacterized protein</fullName>
    </submittedName>
</protein>
<dbReference type="AlphaFoldDB" id="A0A3A2Z841"/>
<reference evidence="2" key="1">
    <citation type="submission" date="2017-02" db="EMBL/GenBank/DDBJ databases">
        <authorList>
            <person name="Tafer H."/>
            <person name="Lopandic K."/>
        </authorList>
    </citation>
    <scope>NUCLEOTIDE SEQUENCE [LARGE SCALE GENOMIC DNA]</scope>
    <source>
        <strain evidence="2">CBS 366.77</strain>
    </source>
</reference>
<keyword evidence="2" id="KW-1185">Reference proteome</keyword>
<sequence length="209" mass="23445">MASNLDLSLPSYFPGDLSCFGDKNWDLAAFVLYTLVGLPQNKLDALVAFLNEEERKSQEYDPDGSYLVRVPPVYNFAGKSLKDILYAHVQMDKEITPSSGGLSTGDLGWYPSAFIVVTNVEWEKYGLLFVYADDTGLYVSDSDENGQVKINPDMIPIDQFFFKPIDTEDVFTILFNIRSGDMCCAETKRQYAIPWEEDQRADAKGGLAE</sequence>
<dbReference type="OrthoDB" id="538223at2759"/>